<comment type="caution">
    <text evidence="2">The sequence shown here is derived from an EMBL/GenBank/DDBJ whole genome shotgun (WGS) entry which is preliminary data.</text>
</comment>
<dbReference type="Proteomes" id="UP001227126">
    <property type="component" value="Unassembled WGS sequence"/>
</dbReference>
<gene>
    <name evidence="2" type="ORF">QO034_20710</name>
</gene>
<organism evidence="2 3">
    <name type="scientific">Sedimentitalea xiamensis</name>
    <dbReference type="NCBI Taxonomy" id="3050037"/>
    <lineage>
        <taxon>Bacteria</taxon>
        <taxon>Pseudomonadati</taxon>
        <taxon>Pseudomonadota</taxon>
        <taxon>Alphaproteobacteria</taxon>
        <taxon>Rhodobacterales</taxon>
        <taxon>Paracoccaceae</taxon>
        <taxon>Sedimentitalea</taxon>
    </lineage>
</organism>
<accession>A0ABT7FK45</accession>
<feature type="domain" description="DUF4007" evidence="1">
    <location>
        <begin position="15"/>
        <end position="295"/>
    </location>
</feature>
<dbReference type="InterPro" id="IPR025248">
    <property type="entry name" value="DUF4007"/>
</dbReference>
<evidence type="ECO:0000259" key="1">
    <source>
        <dbReference type="Pfam" id="PF13182"/>
    </source>
</evidence>
<protein>
    <submittedName>
        <fullName evidence="2">DUF4007 family protein</fullName>
    </submittedName>
</protein>
<evidence type="ECO:0000313" key="3">
    <source>
        <dbReference type="Proteomes" id="UP001227126"/>
    </source>
</evidence>
<dbReference type="Pfam" id="PF13182">
    <property type="entry name" value="DUF4007"/>
    <property type="match status" value="1"/>
</dbReference>
<reference evidence="2 3" key="1">
    <citation type="submission" date="2023-05" db="EMBL/GenBank/DDBJ databases">
        <title>Sedimentitalea sp. nov. JM2-8.</title>
        <authorList>
            <person name="Huang J."/>
        </authorList>
    </citation>
    <scope>NUCLEOTIDE SEQUENCE [LARGE SCALE GENOMIC DNA]</scope>
    <source>
        <strain evidence="2 3">JM2-8</strain>
    </source>
</reference>
<proteinExistence type="predicted"/>
<name>A0ABT7FK45_9RHOB</name>
<sequence>MPRGPIYNDDYKPQFSGHETFPLRYGWLKKAYDAVYEREDGPDGKLAFTRDDSIARFGVGKNMVSSMRHWATASGIIEDGQGPNALATTNLGRRLFGKSGLDRYVENPATLWLIHWNLAGRPEKTTWYWSFNNFPGVTFEREQLVRALEKVAKDREWPRVSSTTIRRDVECYLRTYVARSASGASSPEDSMESPLAELGLIKAIGRRDGFRFVRGPKSSLGNGVFLYALIEFWAGYTTAQTLSFEAVAHEPGSPGRVFLLDENDVADRLLALEDFTKGSFRWSETAGLKQVIRDVALDMDAALVYAMCDFKKKNIEGREAA</sequence>
<evidence type="ECO:0000313" key="2">
    <source>
        <dbReference type="EMBL" id="MDK3075501.1"/>
    </source>
</evidence>
<dbReference type="EMBL" id="JASNJE010000039">
    <property type="protein sequence ID" value="MDK3075501.1"/>
    <property type="molecule type" value="Genomic_DNA"/>
</dbReference>
<keyword evidence="3" id="KW-1185">Reference proteome</keyword>